<comment type="caution">
    <text evidence="1">The sequence shown here is derived from an EMBL/GenBank/DDBJ whole genome shotgun (WGS) entry which is preliminary data.</text>
</comment>
<dbReference type="Proteomes" id="UP000548582">
    <property type="component" value="Unassembled WGS sequence"/>
</dbReference>
<accession>A0A848EFC1</accession>
<evidence type="ECO:0000313" key="1">
    <source>
        <dbReference type="EMBL" id="NMJ42143.1"/>
    </source>
</evidence>
<name>A0A848EFC1_9PROT</name>
<organism evidence="1 2">
    <name type="scientific">Neoroseomonas marina</name>
    <dbReference type="NCBI Taxonomy" id="1232220"/>
    <lineage>
        <taxon>Bacteria</taxon>
        <taxon>Pseudomonadati</taxon>
        <taxon>Pseudomonadota</taxon>
        <taxon>Alphaproteobacteria</taxon>
        <taxon>Acetobacterales</taxon>
        <taxon>Acetobacteraceae</taxon>
        <taxon>Neoroseomonas</taxon>
    </lineage>
</organism>
<proteinExistence type="predicted"/>
<dbReference type="GO" id="GO:0000271">
    <property type="term" value="P:polysaccharide biosynthetic process"/>
    <property type="evidence" value="ECO:0007669"/>
    <property type="project" value="InterPro"/>
</dbReference>
<dbReference type="GO" id="GO:0015774">
    <property type="term" value="P:polysaccharide transport"/>
    <property type="evidence" value="ECO:0007669"/>
    <property type="project" value="InterPro"/>
</dbReference>
<keyword evidence="2" id="KW-1185">Reference proteome</keyword>
<dbReference type="Pfam" id="PF05159">
    <property type="entry name" value="Capsule_synth"/>
    <property type="match status" value="2"/>
</dbReference>
<sequence length="581" mass="61033">MLLLPVDAAAPPGWGGGILYLDPGPFAPPALGGQEVPTILFADAAPDPVRSILTRGAPRLAADYRQRLRAAVRAARLGGPAGLPDPGPAALGLGPGEAILVVDPCDPALAGAAAALLDEASVGDTRPCIVRDPFAPARASTTLHGARPERLSPWTLIDAAAAVHAAPGAMARLAALAGCRVIGAGGDADPLDALAAAARCVDPIGRSPIGLEEALETLGTWRRQHAQNRDIAVCVGMSFWKRRRIGAALGSAGAPVSFARGGRDAVATASRRGGAIAVWASRAPRGLVAQAAQARVPLVWIEDGFIRSAGLGAGFLPGASLTCDRRRPYYDPSGPSDLERLLATAEVPSALRKRAEALRAALRAGGVTKYNLPGAAPVLPSTPGRRRILVPGQVEDDLSVRLGASAEVRGNLDLLRAVRAAAPDAFIAFKPHPDVEAGYRRGAVPEAEARALADVVVARAPIAPLLDQVEEVHTITSLTGFEALLRGRAVTCWGRPFYAGWGLTEDRAPIPRRRRRLSVDELLAIALILYPRYLDPVTELPCTPEQLIERLREPRAWSGGFAARLRRWQGRVMARLLPGRG</sequence>
<protein>
    <recommendedName>
        <fullName evidence="3">Capsular polysaccharide biosynthesis protein</fullName>
    </recommendedName>
</protein>
<reference evidence="1 2" key="1">
    <citation type="submission" date="2020-03" db="EMBL/GenBank/DDBJ databases">
        <authorList>
            <person name="Sun Q."/>
        </authorList>
    </citation>
    <scope>NUCLEOTIDE SEQUENCE [LARGE SCALE GENOMIC DNA]</scope>
    <source>
        <strain evidence="1 2">JC162</strain>
    </source>
</reference>
<gene>
    <name evidence="1" type="ORF">GWK16_12885</name>
</gene>
<dbReference type="CDD" id="cd16439">
    <property type="entry name" value="beta_Kdo_transferase_KpsC_2"/>
    <property type="match status" value="1"/>
</dbReference>
<evidence type="ECO:0000313" key="2">
    <source>
        <dbReference type="Proteomes" id="UP000548582"/>
    </source>
</evidence>
<dbReference type="RefSeq" id="WP_170054357.1">
    <property type="nucleotide sequence ID" value="NZ_JABBKX010000003.1"/>
</dbReference>
<dbReference type="InterPro" id="IPR007833">
    <property type="entry name" value="Capsule_polysaccharide_synth"/>
</dbReference>
<dbReference type="EMBL" id="JABBKX010000003">
    <property type="protein sequence ID" value="NMJ42143.1"/>
    <property type="molecule type" value="Genomic_DNA"/>
</dbReference>
<dbReference type="AlphaFoldDB" id="A0A848EFC1"/>
<evidence type="ECO:0008006" key="3">
    <source>
        <dbReference type="Google" id="ProtNLM"/>
    </source>
</evidence>